<name>A0A4C1YIP6_EUMVA</name>
<gene>
    <name evidence="2" type="ORF">EVAR_44838_1</name>
</gene>
<protein>
    <submittedName>
        <fullName evidence="2">Uncharacterized protein</fullName>
    </submittedName>
</protein>
<organism evidence="2 3">
    <name type="scientific">Eumeta variegata</name>
    <name type="common">Bagworm moth</name>
    <name type="synonym">Eumeta japonica</name>
    <dbReference type="NCBI Taxonomy" id="151549"/>
    <lineage>
        <taxon>Eukaryota</taxon>
        <taxon>Metazoa</taxon>
        <taxon>Ecdysozoa</taxon>
        <taxon>Arthropoda</taxon>
        <taxon>Hexapoda</taxon>
        <taxon>Insecta</taxon>
        <taxon>Pterygota</taxon>
        <taxon>Neoptera</taxon>
        <taxon>Endopterygota</taxon>
        <taxon>Lepidoptera</taxon>
        <taxon>Glossata</taxon>
        <taxon>Ditrysia</taxon>
        <taxon>Tineoidea</taxon>
        <taxon>Psychidae</taxon>
        <taxon>Oiketicinae</taxon>
        <taxon>Eumeta</taxon>
    </lineage>
</organism>
<keyword evidence="3" id="KW-1185">Reference proteome</keyword>
<evidence type="ECO:0000256" key="1">
    <source>
        <dbReference type="SAM" id="MobiDB-lite"/>
    </source>
</evidence>
<dbReference type="AlphaFoldDB" id="A0A4C1YIP6"/>
<dbReference type="EMBL" id="BGZK01001274">
    <property type="protein sequence ID" value="GBP76056.1"/>
    <property type="molecule type" value="Genomic_DNA"/>
</dbReference>
<feature type="compositionally biased region" description="Low complexity" evidence="1">
    <location>
        <begin position="13"/>
        <end position="25"/>
    </location>
</feature>
<sequence>MFTSGCARGGPARGASGASGADTGAVYTDGYTKKAWSSRVRAGLRNKKGKVSVSRVVKGPRAAAAASALGDISLLKSISALD</sequence>
<feature type="region of interest" description="Disordered" evidence="1">
    <location>
        <begin position="1"/>
        <end position="25"/>
    </location>
</feature>
<dbReference type="Proteomes" id="UP000299102">
    <property type="component" value="Unassembled WGS sequence"/>
</dbReference>
<evidence type="ECO:0000313" key="3">
    <source>
        <dbReference type="Proteomes" id="UP000299102"/>
    </source>
</evidence>
<accession>A0A4C1YIP6</accession>
<evidence type="ECO:0000313" key="2">
    <source>
        <dbReference type="EMBL" id="GBP76056.1"/>
    </source>
</evidence>
<reference evidence="2 3" key="1">
    <citation type="journal article" date="2019" name="Commun. Biol.">
        <title>The bagworm genome reveals a unique fibroin gene that provides high tensile strength.</title>
        <authorList>
            <person name="Kono N."/>
            <person name="Nakamura H."/>
            <person name="Ohtoshi R."/>
            <person name="Tomita M."/>
            <person name="Numata K."/>
            <person name="Arakawa K."/>
        </authorList>
    </citation>
    <scope>NUCLEOTIDE SEQUENCE [LARGE SCALE GENOMIC DNA]</scope>
</reference>
<proteinExistence type="predicted"/>
<comment type="caution">
    <text evidence="2">The sequence shown here is derived from an EMBL/GenBank/DDBJ whole genome shotgun (WGS) entry which is preliminary data.</text>
</comment>